<name>A0ABP6IH28_9ACTN</name>
<evidence type="ECO:0000313" key="2">
    <source>
        <dbReference type="Proteomes" id="UP001500831"/>
    </source>
</evidence>
<reference evidence="2" key="1">
    <citation type="journal article" date="2019" name="Int. J. Syst. Evol. Microbiol.">
        <title>The Global Catalogue of Microorganisms (GCM) 10K type strain sequencing project: providing services to taxonomists for standard genome sequencing and annotation.</title>
        <authorList>
            <consortium name="The Broad Institute Genomics Platform"/>
            <consortium name="The Broad Institute Genome Sequencing Center for Infectious Disease"/>
            <person name="Wu L."/>
            <person name="Ma J."/>
        </authorList>
    </citation>
    <scope>NUCLEOTIDE SEQUENCE [LARGE SCALE GENOMIC DNA]</scope>
    <source>
        <strain evidence="2">JCM 6242</strain>
    </source>
</reference>
<protein>
    <submittedName>
        <fullName evidence="1">Uncharacterized protein</fullName>
    </submittedName>
</protein>
<dbReference type="RefSeq" id="WP_344975080.1">
    <property type="nucleotide sequence ID" value="NZ_BAAAVI010000034.1"/>
</dbReference>
<comment type="caution">
    <text evidence="1">The sequence shown here is derived from an EMBL/GenBank/DDBJ whole genome shotgun (WGS) entry which is preliminary data.</text>
</comment>
<gene>
    <name evidence="1" type="ORF">GCM10010517_45850</name>
</gene>
<proteinExistence type="predicted"/>
<keyword evidence="2" id="KW-1185">Reference proteome</keyword>
<dbReference type="EMBL" id="BAAAVI010000034">
    <property type="protein sequence ID" value="GAA2882700.1"/>
    <property type="molecule type" value="Genomic_DNA"/>
</dbReference>
<accession>A0ABP6IH28</accession>
<sequence>MAERTSSAMTDEEVARTFSISSAVVPVLLQEMRKNAAGRRRLVQIIDTLRDRHLLERAQEAAVTATDLIEYGQADLEDLLDG</sequence>
<organism evidence="1 2">
    <name type="scientific">Streptosporangium fragile</name>
    <dbReference type="NCBI Taxonomy" id="46186"/>
    <lineage>
        <taxon>Bacteria</taxon>
        <taxon>Bacillati</taxon>
        <taxon>Actinomycetota</taxon>
        <taxon>Actinomycetes</taxon>
        <taxon>Streptosporangiales</taxon>
        <taxon>Streptosporangiaceae</taxon>
        <taxon>Streptosporangium</taxon>
    </lineage>
</organism>
<evidence type="ECO:0000313" key="1">
    <source>
        <dbReference type="EMBL" id="GAA2882700.1"/>
    </source>
</evidence>
<dbReference type="Proteomes" id="UP001500831">
    <property type="component" value="Unassembled WGS sequence"/>
</dbReference>